<evidence type="ECO:0000313" key="1">
    <source>
        <dbReference type="EMBL" id="SFE66050.1"/>
    </source>
</evidence>
<dbReference type="Proteomes" id="UP000198716">
    <property type="component" value="Unassembled WGS sequence"/>
</dbReference>
<reference evidence="2" key="1">
    <citation type="submission" date="2016-10" db="EMBL/GenBank/DDBJ databases">
        <authorList>
            <person name="Varghese N."/>
            <person name="Submissions S."/>
        </authorList>
    </citation>
    <scope>NUCLEOTIDE SEQUENCE [LARGE SCALE GENOMIC DNA]</scope>
    <source>
        <strain evidence="2">DSM 45004</strain>
    </source>
</reference>
<proteinExistence type="predicted"/>
<sequence length="72" mass="8366">MVLACLVDFALGFCGMFRWTRLVEYFCHVVGKLLLRGFFTEEDALLVSKIDCAIQKFREDVLDFEESSIQHD</sequence>
<accession>A0A1I2CEE2</accession>
<evidence type="ECO:0000313" key="2">
    <source>
        <dbReference type="Proteomes" id="UP000198716"/>
    </source>
</evidence>
<dbReference type="AlphaFoldDB" id="A0A1I2CEE2"/>
<dbReference type="EMBL" id="FOMZ01000021">
    <property type="protein sequence ID" value="SFE66050.1"/>
    <property type="molecule type" value="Genomic_DNA"/>
</dbReference>
<keyword evidence="2" id="KW-1185">Reference proteome</keyword>
<protein>
    <submittedName>
        <fullName evidence="1">Uncharacterized protein</fullName>
    </submittedName>
</protein>
<organism evidence="1 2">
    <name type="scientific">Actinopolyspora alba</name>
    <dbReference type="NCBI Taxonomy" id="673379"/>
    <lineage>
        <taxon>Bacteria</taxon>
        <taxon>Bacillati</taxon>
        <taxon>Actinomycetota</taxon>
        <taxon>Actinomycetes</taxon>
        <taxon>Actinopolysporales</taxon>
        <taxon>Actinopolysporaceae</taxon>
        <taxon>Actinopolyspora</taxon>
        <taxon>Actinopolyspora alba group</taxon>
    </lineage>
</organism>
<gene>
    <name evidence="1" type="ORF">SAMN04487819_12112</name>
</gene>
<name>A0A1I2CEE2_9ACTN</name>